<evidence type="ECO:0000313" key="10">
    <source>
        <dbReference type="Proteomes" id="UP000231019"/>
    </source>
</evidence>
<organism evidence="9 10">
    <name type="scientific">bacterium (Candidatus Blackallbacteria) CG17_big_fil_post_rev_8_21_14_2_50_48_46</name>
    <dbReference type="NCBI Taxonomy" id="2014261"/>
    <lineage>
        <taxon>Bacteria</taxon>
        <taxon>Candidatus Blackallbacteria</taxon>
    </lineage>
</organism>
<keyword evidence="4 5" id="KW-0720">Serine protease</keyword>
<accession>A0A2M7FYK4</accession>
<evidence type="ECO:0000256" key="1">
    <source>
        <dbReference type="ARBA" id="ARBA00011073"/>
    </source>
</evidence>
<dbReference type="Gene3D" id="3.40.50.200">
    <property type="entry name" value="Peptidase S8/S53 domain"/>
    <property type="match status" value="1"/>
</dbReference>
<dbReference type="InterPro" id="IPR050131">
    <property type="entry name" value="Peptidase_S8_subtilisin-like"/>
</dbReference>
<dbReference type="Proteomes" id="UP000231019">
    <property type="component" value="Unassembled WGS sequence"/>
</dbReference>
<feature type="compositionally biased region" description="Pro residues" evidence="6">
    <location>
        <begin position="223"/>
        <end position="253"/>
    </location>
</feature>
<evidence type="ECO:0000256" key="4">
    <source>
        <dbReference type="ARBA" id="ARBA00022825"/>
    </source>
</evidence>
<dbReference type="PANTHER" id="PTHR43806">
    <property type="entry name" value="PEPTIDASE S8"/>
    <property type="match status" value="1"/>
</dbReference>
<dbReference type="PANTHER" id="PTHR43806:SF11">
    <property type="entry name" value="CEREVISIN-RELATED"/>
    <property type="match status" value="1"/>
</dbReference>
<dbReference type="InterPro" id="IPR000209">
    <property type="entry name" value="Peptidase_S8/S53_dom"/>
</dbReference>
<evidence type="ECO:0000256" key="6">
    <source>
        <dbReference type="SAM" id="MobiDB-lite"/>
    </source>
</evidence>
<dbReference type="GO" id="GO:0006508">
    <property type="term" value="P:proteolysis"/>
    <property type="evidence" value="ECO:0007669"/>
    <property type="project" value="UniProtKB-KW"/>
</dbReference>
<feature type="chain" id="PRO_5014689042" description="Peptidase S8/S53 domain-containing protein" evidence="7">
    <location>
        <begin position="22"/>
        <end position="1305"/>
    </location>
</feature>
<evidence type="ECO:0000256" key="3">
    <source>
        <dbReference type="ARBA" id="ARBA00022801"/>
    </source>
</evidence>
<evidence type="ECO:0000256" key="2">
    <source>
        <dbReference type="ARBA" id="ARBA00022670"/>
    </source>
</evidence>
<comment type="similarity">
    <text evidence="1 5">Belongs to the peptidase S8 family.</text>
</comment>
<dbReference type="EMBL" id="PFFQ01000059">
    <property type="protein sequence ID" value="PIW14460.1"/>
    <property type="molecule type" value="Genomic_DNA"/>
</dbReference>
<name>A0A2M7FYK4_9BACT</name>
<dbReference type="Pfam" id="PF00082">
    <property type="entry name" value="Peptidase_S8"/>
    <property type="match status" value="1"/>
</dbReference>
<feature type="compositionally biased region" description="Basic and acidic residues" evidence="6">
    <location>
        <begin position="138"/>
        <end position="171"/>
    </location>
</feature>
<sequence>MLSLKNWAVIPVTLAILSACTLPKQSLNTSWAPPQTASSSTGTLTHGQPLGEFKGDLKLEINPALLGEKYKHSKPYSLTPESTSFQILSHKQKVYPKIECVQTLPDKSYIAYFGYENSSSEVIEIPVGPRNKVLLPRGPKEHESEQHDSKSKDDEHKDNKSKDSKPERRNGFDQGQPSRFQPGRVEGFPQVIFSIPFSKGQVSWILNGKSAVASKRSKTCPVIPTPTPEPSATPTPEPTPTPTAEPTPTPVPTPSDVAFDPADPSSLGDLFPDVPGNKNLPQPETSESFILLNDHLPEPVAAGHVALQLADPVAQNLQSLLQEYNAIQVTEPINGMYFIQPDMTRVDVSTLADNLRTLNGMASSPDQVVTYGAFGNLEAAKTLAFATAMALDPRVKSVGFDPVLELASGVTTQEQTDATYVAGGNVPLVPSAQNSWWLNERSTWITHAWEYSLGYNLSLNRPINIGVIDGGFSGMKYHSEKGRDFENQILWYEGGYIKEGKITPWDDAAIQAEENLNTPIKPTGGHNRTSSHGTAAASTIAARFNNGVGIAGVAPYSKIIPIKVGLNPTATREFDAPYSHVLAGIQYLASKTYPPVDIVNISITRGSADSYIYDYFDKVINQESWLKPSQNLIRTLSQAPQRMVFINAAGNTNYDAKLALPSSILFPEMITVGALMDDPTMATVPIESEAINLRRTHVFASDSDYNKSIKIGSNYGNNVTVWAPGFRMLGLSPLYIHSKDVSQPVLTDLQDWDLTSAATPVVAGIAALMKAIDINLTGADIKQRLLDTARTHTYQDDYLRVNPLFAVQLPSSIDSGCKVLNYNLSCGNRYSDTLTIKAINGLNAVRSLTANTAQTFHGVLVPYDGMNGYGFRLENTSQNIAYNLFASDSGDLSGYQAEYTNSAGELAYIPLGQLREQFYPSAPEADVTGWVVPDTDRIQILKIRWLPNENTVPSPTPTPAPTPTPDLSTISQIPARWWVRAFNVNDRVNVLVNDEHYPIFGLGFNGAQVQEITHLLNPYPQKNKVRFQTFNDTNATEGTAWGFELICLCPGRNGPTLDAGNLTPQIIYHDVHGIAENPDRHPARRGNPTLGLVYDQAIYFYKNGIFPSNTTYSLSTLNVSDQMEIELNRPNIGSQLILEHDYTEDYTKNMDLTPLLKTNAERNSFRTIVNHGSKCRPYTSMPNYTYGVEIYNMTIDGQELVFRHRDGEKENLDLYPAGAHFNKEAYLPDYARGVIDAAIACTPGAAEDDSITGENGDPLYSYNLLSYPFYSTTRLYNTNEMNIHFNAFPVPFDLEKEQFFMYLWP</sequence>
<feature type="domain" description="Peptidase S8/S53" evidence="8">
    <location>
        <begin position="464"/>
        <end position="792"/>
    </location>
</feature>
<evidence type="ECO:0000313" key="9">
    <source>
        <dbReference type="EMBL" id="PIW14460.1"/>
    </source>
</evidence>
<proteinExistence type="inferred from homology"/>
<gene>
    <name evidence="9" type="ORF">COW36_20690</name>
</gene>
<dbReference type="GO" id="GO:0004252">
    <property type="term" value="F:serine-type endopeptidase activity"/>
    <property type="evidence" value="ECO:0007669"/>
    <property type="project" value="UniProtKB-UniRule"/>
</dbReference>
<feature type="region of interest" description="Disordered" evidence="6">
    <location>
        <begin position="217"/>
        <end position="268"/>
    </location>
</feature>
<evidence type="ECO:0000256" key="5">
    <source>
        <dbReference type="PROSITE-ProRule" id="PRU01240"/>
    </source>
</evidence>
<dbReference type="PROSITE" id="PS51892">
    <property type="entry name" value="SUBTILASE"/>
    <property type="match status" value="1"/>
</dbReference>
<evidence type="ECO:0000259" key="8">
    <source>
        <dbReference type="Pfam" id="PF00082"/>
    </source>
</evidence>
<protein>
    <recommendedName>
        <fullName evidence="8">Peptidase S8/S53 domain-containing protein</fullName>
    </recommendedName>
</protein>
<feature type="signal peptide" evidence="7">
    <location>
        <begin position="1"/>
        <end position="21"/>
    </location>
</feature>
<evidence type="ECO:0000256" key="7">
    <source>
        <dbReference type="SAM" id="SignalP"/>
    </source>
</evidence>
<feature type="active site" description="Charge relay system" evidence="5">
    <location>
        <position position="469"/>
    </location>
</feature>
<feature type="active site" description="Charge relay system" evidence="5">
    <location>
        <position position="532"/>
    </location>
</feature>
<reference evidence="9 10" key="1">
    <citation type="submission" date="2017-09" db="EMBL/GenBank/DDBJ databases">
        <title>Depth-based differentiation of microbial function through sediment-hosted aquifers and enrichment of novel symbionts in the deep terrestrial subsurface.</title>
        <authorList>
            <person name="Probst A.J."/>
            <person name="Ladd B."/>
            <person name="Jarett J.K."/>
            <person name="Geller-Mcgrath D.E."/>
            <person name="Sieber C.M."/>
            <person name="Emerson J.B."/>
            <person name="Anantharaman K."/>
            <person name="Thomas B.C."/>
            <person name="Malmstrom R."/>
            <person name="Stieglmeier M."/>
            <person name="Klingl A."/>
            <person name="Woyke T."/>
            <person name="Ryan C.M."/>
            <person name="Banfield J.F."/>
        </authorList>
    </citation>
    <scope>NUCLEOTIDE SEQUENCE [LARGE SCALE GENOMIC DNA]</scope>
    <source>
        <strain evidence="9">CG17_big_fil_post_rev_8_21_14_2_50_48_46</strain>
    </source>
</reference>
<keyword evidence="7" id="KW-0732">Signal</keyword>
<feature type="active site" description="Charge relay system" evidence="5">
    <location>
        <position position="756"/>
    </location>
</feature>
<comment type="caution">
    <text evidence="9">The sequence shown here is derived from an EMBL/GenBank/DDBJ whole genome shotgun (WGS) entry which is preliminary data.</text>
</comment>
<keyword evidence="3 5" id="KW-0378">Hydrolase</keyword>
<dbReference type="SUPFAM" id="SSF52743">
    <property type="entry name" value="Subtilisin-like"/>
    <property type="match status" value="1"/>
</dbReference>
<keyword evidence="2 5" id="KW-0645">Protease</keyword>
<dbReference type="PROSITE" id="PS51257">
    <property type="entry name" value="PROKAR_LIPOPROTEIN"/>
    <property type="match status" value="1"/>
</dbReference>
<dbReference type="InterPro" id="IPR036852">
    <property type="entry name" value="Peptidase_S8/S53_dom_sf"/>
</dbReference>
<feature type="region of interest" description="Disordered" evidence="6">
    <location>
        <begin position="133"/>
        <end position="184"/>
    </location>
</feature>